<keyword evidence="6" id="KW-1185">Reference proteome</keyword>
<dbReference type="OrthoDB" id="5918705at2759"/>
<dbReference type="Gene3D" id="3.30.420.10">
    <property type="entry name" value="Ribonuclease H-like superfamily/Ribonuclease H"/>
    <property type="match status" value="1"/>
</dbReference>
<feature type="domain" description="CCHC-type" evidence="3">
    <location>
        <begin position="697"/>
        <end position="711"/>
    </location>
</feature>
<feature type="region of interest" description="Disordered" evidence="2">
    <location>
        <begin position="731"/>
        <end position="755"/>
    </location>
</feature>
<organism evidence="5 6">
    <name type="scientific">Trichinella patagoniensis</name>
    <dbReference type="NCBI Taxonomy" id="990121"/>
    <lineage>
        <taxon>Eukaryota</taxon>
        <taxon>Metazoa</taxon>
        <taxon>Ecdysozoa</taxon>
        <taxon>Nematoda</taxon>
        <taxon>Enoplea</taxon>
        <taxon>Dorylaimia</taxon>
        <taxon>Trichinellida</taxon>
        <taxon>Trichinellidae</taxon>
        <taxon>Trichinella</taxon>
    </lineage>
</organism>
<protein>
    <submittedName>
        <fullName evidence="5">Pol polyprotein</fullName>
    </submittedName>
</protein>
<feature type="non-terminal residue" evidence="5">
    <location>
        <position position="873"/>
    </location>
</feature>
<dbReference type="AlphaFoldDB" id="A0A0V0Z2Z1"/>
<keyword evidence="1" id="KW-0863">Zinc-finger</keyword>
<feature type="compositionally biased region" description="Basic and acidic residues" evidence="2">
    <location>
        <begin position="319"/>
        <end position="329"/>
    </location>
</feature>
<dbReference type="GO" id="GO:0015074">
    <property type="term" value="P:DNA integration"/>
    <property type="evidence" value="ECO:0007669"/>
    <property type="project" value="InterPro"/>
</dbReference>
<evidence type="ECO:0000259" key="3">
    <source>
        <dbReference type="PROSITE" id="PS50158"/>
    </source>
</evidence>
<evidence type="ECO:0000256" key="1">
    <source>
        <dbReference type="PROSITE-ProRule" id="PRU00047"/>
    </source>
</evidence>
<feature type="compositionally biased region" description="Basic residues" evidence="2">
    <location>
        <begin position="365"/>
        <end position="382"/>
    </location>
</feature>
<name>A0A0V0Z2Z1_9BILA</name>
<sequence>MAELDAVIKGLNLALSWQMRKIRLMTNSATVHRWVMDGLSGKARLKTKASGEMLIRRRVGIILSLVEEFGLELEVYLVKSACNKADELTCLPRRWLKPPAAGPALVCAATTDLGVERMIADVHHAMGHPGIRRTLYFARRTDPTVSKRQVRQVISGCEPCKSLDPAPGKWKRGSLDVEEVWQRVGMDITHVRGRPYLTLIDCGPSRFAVWRRLRVHCSANVTEQLEAVVYERGAPEELLTDNDTAFRGRTFTEFIARWGVRVRYRCAYAPSGNGIAERCHRRVKRRCTCTTLRRETAATRGQPRLTSCTHTPLGAGVDRATEEPEEKNGRFAVGDSVRVRPPGATCSGGRRDAATRQRPSAQNTVRKHSKRHLRADRRRRRKDDHPPSPVRRRGCGSVCGTSTRARLCRTQALDENSQAYRTGGVCYDGPSWNDARLYHGDITEFLELEYRQSTVRGSRGRARDLDLEVRSESLGLVSRKAAVIFDSVSVKCENLSQAIAAMGSGNGVDKSLDLRLIPEFDGSPQQSVVEWLEKVELVCKLRDISDVASVIPLRLTGGAFAVYLQLNAQERSNIDKVKEALLAAFAADPFVAYDQFISRKLGPDESPDVFLAELRRLATLFGGVSEKALACAFVAGLPENVRQQLRARSRKGYLGLSQILTRARAIITDERPVDAPNTCLSARGPGVRSPTAPPGQRCFECGGPNHFARDCLARRQGGDPGVVSAASYQGNELGTEASDPSVPATTDRGAARRPYERRWHTTPRAEDVAITTMCGRAMGCEGTGVVQLRPHGKGPIEVEVIVVRSKPLGYDLILGMNGIAALGGVTVSGGRCVRFGLDGPGVCAATEAGISIHEKDFTATYCPSTRSWTAAWK</sequence>
<dbReference type="GO" id="GO:0008270">
    <property type="term" value="F:zinc ion binding"/>
    <property type="evidence" value="ECO:0007669"/>
    <property type="project" value="UniProtKB-KW"/>
</dbReference>
<accession>A0A0V0Z2Z1</accession>
<dbReference type="PANTHER" id="PTHR37984">
    <property type="entry name" value="PROTEIN CBG26694"/>
    <property type="match status" value="1"/>
</dbReference>
<dbReference type="Proteomes" id="UP000054783">
    <property type="component" value="Unassembled WGS sequence"/>
</dbReference>
<evidence type="ECO:0000259" key="4">
    <source>
        <dbReference type="PROSITE" id="PS50994"/>
    </source>
</evidence>
<dbReference type="PROSITE" id="PS50158">
    <property type="entry name" value="ZF_CCHC"/>
    <property type="match status" value="1"/>
</dbReference>
<evidence type="ECO:0000256" key="2">
    <source>
        <dbReference type="SAM" id="MobiDB-lite"/>
    </source>
</evidence>
<dbReference type="PANTHER" id="PTHR37984:SF5">
    <property type="entry name" value="PROTEIN NYNRIN-LIKE"/>
    <property type="match status" value="1"/>
</dbReference>
<keyword evidence="1" id="KW-0862">Zinc</keyword>
<gene>
    <name evidence="5" type="primary">pol</name>
    <name evidence="5" type="ORF">T12_7580</name>
</gene>
<dbReference type="STRING" id="990121.A0A0V0Z2Z1"/>
<dbReference type="InterPro" id="IPR001878">
    <property type="entry name" value="Znf_CCHC"/>
</dbReference>
<feature type="domain" description="Integrase catalytic" evidence="4">
    <location>
        <begin position="163"/>
        <end position="285"/>
    </location>
</feature>
<evidence type="ECO:0000313" key="5">
    <source>
        <dbReference type="EMBL" id="KRY06917.1"/>
    </source>
</evidence>
<evidence type="ECO:0000313" key="6">
    <source>
        <dbReference type="Proteomes" id="UP000054783"/>
    </source>
</evidence>
<dbReference type="InterPro" id="IPR036397">
    <property type="entry name" value="RNaseH_sf"/>
</dbReference>
<comment type="caution">
    <text evidence="5">The sequence shown here is derived from an EMBL/GenBank/DDBJ whole genome shotgun (WGS) entry which is preliminary data.</text>
</comment>
<dbReference type="Pfam" id="PF00098">
    <property type="entry name" value="zf-CCHC"/>
    <property type="match status" value="1"/>
</dbReference>
<dbReference type="GO" id="GO:0003676">
    <property type="term" value="F:nucleic acid binding"/>
    <property type="evidence" value="ECO:0007669"/>
    <property type="project" value="InterPro"/>
</dbReference>
<dbReference type="InterPro" id="IPR050951">
    <property type="entry name" value="Retrovirus_Pol_polyprotein"/>
</dbReference>
<dbReference type="PROSITE" id="PS50994">
    <property type="entry name" value="INTEGRASE"/>
    <property type="match status" value="1"/>
</dbReference>
<feature type="region of interest" description="Disordered" evidence="2">
    <location>
        <begin position="296"/>
        <end position="396"/>
    </location>
</feature>
<dbReference type="Pfam" id="PF00665">
    <property type="entry name" value="rve"/>
    <property type="match status" value="1"/>
</dbReference>
<keyword evidence="1" id="KW-0479">Metal-binding</keyword>
<dbReference type="InterPro" id="IPR001584">
    <property type="entry name" value="Integrase_cat-core"/>
</dbReference>
<dbReference type="EMBL" id="JYDQ01000615">
    <property type="protein sequence ID" value="KRY06917.1"/>
    <property type="molecule type" value="Genomic_DNA"/>
</dbReference>
<proteinExistence type="predicted"/>
<reference evidence="5 6" key="1">
    <citation type="submission" date="2015-01" db="EMBL/GenBank/DDBJ databases">
        <title>Evolution of Trichinella species and genotypes.</title>
        <authorList>
            <person name="Korhonen P.K."/>
            <person name="Edoardo P."/>
            <person name="Giuseppe L.R."/>
            <person name="Gasser R.B."/>
        </authorList>
    </citation>
    <scope>NUCLEOTIDE SEQUENCE [LARGE SCALE GENOMIC DNA]</scope>
    <source>
        <strain evidence="5">ISS2496</strain>
    </source>
</reference>
<dbReference type="InterPro" id="IPR012337">
    <property type="entry name" value="RNaseH-like_sf"/>
</dbReference>
<dbReference type="SMART" id="SM00343">
    <property type="entry name" value="ZnF_C2HC"/>
    <property type="match status" value="1"/>
</dbReference>
<dbReference type="SUPFAM" id="SSF53098">
    <property type="entry name" value="Ribonuclease H-like"/>
    <property type="match status" value="1"/>
</dbReference>